<evidence type="ECO:0000313" key="3">
    <source>
        <dbReference type="EMBL" id="GMI32962.1"/>
    </source>
</evidence>
<name>A0ABQ6MUU3_9STRA</name>
<dbReference type="SUPFAM" id="SSF55781">
    <property type="entry name" value="GAF domain-like"/>
    <property type="match status" value="2"/>
</dbReference>
<sequence>MNAWSLHLSNFLQVYANYTKKQTETKSLLASQSHLSASLASFNQWEINLPSFLTSAEAHSNKLFEAYRTTLFIVDSDTNEFYYLDPVNRSSLSRCSSSVGVPGRVFSTATTASFSFSKEDDRILLTSPGTESFNYYPGEKPQILCAPVLLESTCIAVIEIVLPSSPPASTLPTLDLYAAACATPLCRYLDHKHNQSEFAKVEQTEHDHLAALVTLSATLCERDEIDLVEEDVFSMVADMLSAESATLYLNDSSSSTPRLASKVPTSTVIKLPSSSVTGQCFSTRNTVALVQNGKGKVAVPIFHSSVPPASLPVLSSSSTTTTTTSTTPSSSSSNTPAPIAVLSIVLPSSGPPLSPSLLSTLTAVASTISSHINRINRAKSKNDVLLTMIDTTQSEVEKLSKTISRMHYLNEVGDAITSGVDQQEMFETIVNHSTSFMDADRSTLFILDKSKNELYTIAGGTEIRISAESGIAGHVASTKAMINIPDAYRDPRFNRDVDVSTGYKTNTILCGAFTNEQGEVVGVLQVIN</sequence>
<feature type="region of interest" description="Disordered" evidence="1">
    <location>
        <begin position="313"/>
        <end position="335"/>
    </location>
</feature>
<feature type="domain" description="GAF" evidence="2">
    <location>
        <begin position="423"/>
        <end position="528"/>
    </location>
</feature>
<evidence type="ECO:0000259" key="2">
    <source>
        <dbReference type="Pfam" id="PF01590"/>
    </source>
</evidence>
<gene>
    <name evidence="3" type="ORF">TeGR_g11024</name>
</gene>
<proteinExistence type="predicted"/>
<protein>
    <recommendedName>
        <fullName evidence="2">GAF domain-containing protein</fullName>
    </recommendedName>
</protein>
<keyword evidence="4" id="KW-1185">Reference proteome</keyword>
<reference evidence="3 4" key="1">
    <citation type="journal article" date="2023" name="Commun. Biol.">
        <title>Genome analysis of Parmales, the sister group of diatoms, reveals the evolutionary specialization of diatoms from phago-mixotrophs to photoautotrophs.</title>
        <authorList>
            <person name="Ban H."/>
            <person name="Sato S."/>
            <person name="Yoshikawa S."/>
            <person name="Yamada K."/>
            <person name="Nakamura Y."/>
            <person name="Ichinomiya M."/>
            <person name="Sato N."/>
            <person name="Blanc-Mathieu R."/>
            <person name="Endo H."/>
            <person name="Kuwata A."/>
            <person name="Ogata H."/>
        </authorList>
    </citation>
    <scope>NUCLEOTIDE SEQUENCE [LARGE SCALE GENOMIC DNA]</scope>
</reference>
<dbReference type="InterPro" id="IPR003018">
    <property type="entry name" value="GAF"/>
</dbReference>
<dbReference type="EMBL" id="BRYB01004541">
    <property type="protein sequence ID" value="GMI32962.1"/>
    <property type="molecule type" value="Genomic_DNA"/>
</dbReference>
<evidence type="ECO:0000313" key="4">
    <source>
        <dbReference type="Proteomes" id="UP001165060"/>
    </source>
</evidence>
<dbReference type="Pfam" id="PF01590">
    <property type="entry name" value="GAF"/>
    <property type="match status" value="1"/>
</dbReference>
<dbReference type="Gene3D" id="3.30.450.40">
    <property type="match status" value="2"/>
</dbReference>
<evidence type="ECO:0000256" key="1">
    <source>
        <dbReference type="SAM" id="MobiDB-lite"/>
    </source>
</evidence>
<dbReference type="InterPro" id="IPR029016">
    <property type="entry name" value="GAF-like_dom_sf"/>
</dbReference>
<accession>A0ABQ6MUU3</accession>
<organism evidence="3 4">
    <name type="scientific">Tetraparma gracilis</name>
    <dbReference type="NCBI Taxonomy" id="2962635"/>
    <lineage>
        <taxon>Eukaryota</taxon>
        <taxon>Sar</taxon>
        <taxon>Stramenopiles</taxon>
        <taxon>Ochrophyta</taxon>
        <taxon>Bolidophyceae</taxon>
        <taxon>Parmales</taxon>
        <taxon>Triparmaceae</taxon>
        <taxon>Tetraparma</taxon>
    </lineage>
</organism>
<dbReference type="Proteomes" id="UP001165060">
    <property type="component" value="Unassembled WGS sequence"/>
</dbReference>
<feature type="non-terminal residue" evidence="3">
    <location>
        <position position="528"/>
    </location>
</feature>
<comment type="caution">
    <text evidence="3">The sequence shown here is derived from an EMBL/GenBank/DDBJ whole genome shotgun (WGS) entry which is preliminary data.</text>
</comment>